<dbReference type="Proteomes" id="UP001227543">
    <property type="component" value="Unassembled WGS sequence"/>
</dbReference>
<feature type="transmembrane region" description="Helical" evidence="7">
    <location>
        <begin position="500"/>
        <end position="523"/>
    </location>
</feature>
<feature type="transmembrane region" description="Helical" evidence="7">
    <location>
        <begin position="469"/>
        <end position="488"/>
    </location>
</feature>
<feature type="region of interest" description="Disordered" evidence="6">
    <location>
        <begin position="1"/>
        <end position="20"/>
    </location>
</feature>
<feature type="domain" description="Major facilitator superfamily (MFS) profile" evidence="8">
    <location>
        <begin position="130"/>
        <end position="567"/>
    </location>
</feature>
<evidence type="ECO:0000256" key="6">
    <source>
        <dbReference type="SAM" id="MobiDB-lite"/>
    </source>
</evidence>
<evidence type="ECO:0000256" key="5">
    <source>
        <dbReference type="ARBA" id="ARBA00023136"/>
    </source>
</evidence>
<protein>
    <submittedName>
        <fullName evidence="9">Major facilitator superfamily transporter</fullName>
    </submittedName>
</protein>
<keyword evidence="10" id="KW-1185">Reference proteome</keyword>
<keyword evidence="5 7" id="KW-0472">Membrane</keyword>
<evidence type="ECO:0000313" key="10">
    <source>
        <dbReference type="Proteomes" id="UP001227543"/>
    </source>
</evidence>
<dbReference type="InterPro" id="IPR011701">
    <property type="entry name" value="MFS"/>
</dbReference>
<feature type="transmembrane region" description="Helical" evidence="7">
    <location>
        <begin position="196"/>
        <end position="215"/>
    </location>
</feature>
<feature type="transmembrane region" description="Helical" evidence="7">
    <location>
        <begin position="259"/>
        <end position="281"/>
    </location>
</feature>
<dbReference type="Pfam" id="PF07690">
    <property type="entry name" value="MFS_1"/>
    <property type="match status" value="1"/>
</dbReference>
<evidence type="ECO:0000256" key="2">
    <source>
        <dbReference type="ARBA" id="ARBA00022448"/>
    </source>
</evidence>
<comment type="caution">
    <text evidence="9">The sequence shown here is derived from an EMBL/GenBank/DDBJ whole genome shotgun (WGS) entry which is preliminary data.</text>
</comment>
<reference evidence="9 10" key="1">
    <citation type="submission" date="2016-10" db="EMBL/GenBank/DDBJ databases">
        <title>The genome sequence of Colletotrichum fioriniae PJ7.</title>
        <authorList>
            <person name="Baroncelli R."/>
        </authorList>
    </citation>
    <scope>NUCLEOTIDE SEQUENCE [LARGE SCALE GENOMIC DNA]</scope>
    <source>
        <strain evidence="9 10">Tom-12</strain>
    </source>
</reference>
<feature type="transmembrane region" description="Helical" evidence="7">
    <location>
        <begin position="535"/>
        <end position="555"/>
    </location>
</feature>
<comment type="subcellular location">
    <subcellularLocation>
        <location evidence="1">Membrane</location>
        <topology evidence="1">Multi-pass membrane protein</topology>
    </subcellularLocation>
</comment>
<dbReference type="EMBL" id="MLFU01000022">
    <property type="protein sequence ID" value="KAK1498640.1"/>
    <property type="molecule type" value="Genomic_DNA"/>
</dbReference>
<dbReference type="Gene3D" id="1.20.1250.20">
    <property type="entry name" value="MFS general substrate transporter like domains"/>
    <property type="match status" value="1"/>
</dbReference>
<feature type="transmembrane region" description="Helical" evidence="7">
    <location>
        <begin position="439"/>
        <end position="457"/>
    </location>
</feature>
<dbReference type="RefSeq" id="XP_060382130.1">
    <property type="nucleotide sequence ID" value="XM_060523392.1"/>
</dbReference>
<dbReference type="GeneID" id="85407630"/>
<dbReference type="PANTHER" id="PTHR43791">
    <property type="entry name" value="PERMEASE-RELATED"/>
    <property type="match status" value="1"/>
</dbReference>
<dbReference type="InterPro" id="IPR020846">
    <property type="entry name" value="MFS_dom"/>
</dbReference>
<dbReference type="InterPro" id="IPR036259">
    <property type="entry name" value="MFS_trans_sf"/>
</dbReference>
<gene>
    <name evidence="9" type="ORF">CTAM01_07369</name>
</gene>
<dbReference type="PROSITE" id="PS50850">
    <property type="entry name" value="MFS"/>
    <property type="match status" value="1"/>
</dbReference>
<feature type="transmembrane region" description="Helical" evidence="7">
    <location>
        <begin position="365"/>
        <end position="388"/>
    </location>
</feature>
<dbReference type="PANTHER" id="PTHR43791:SF39">
    <property type="entry name" value="TRANSPORTER LIZ1_SEO1, PUTATIVE (AFU_ORTHOLOGUE AFUA_3G00980)-RELATED"/>
    <property type="match status" value="1"/>
</dbReference>
<sequence>MGPAEDDNQPDFRATGSEQGVTDTGLVDKLTDFRCEKVESAGTCLTAHLVSRSISRLHTMSLPDEKSPKDAFVIGESENEAHDGVKVPYHVDTERSVYVDSKRTWRSFFWSTLDVPKDEARFLTKLDLTLISASALGVMCRYLDQVNITNAFNSGMKEDLSLFGKELNYANAIWSAAYVFGQIPSNLLLTRVNAPLYIAFLEFAWTVFTFATAGVKDVNQLYVFRFFVGLFEAGHFPAVMYVCSSYYKPHELARRNTLIQVFTSVGPLFSGFLMAAVYAGLDGKSGLTGWRWMYIKVSVCGCISLPCAIWTAFAMPQLPSRAKANWIFTEKEVELARARMPTEVKPYTGLFKWKDIKRWHTTWHVYLFPLFFTFLAQLGQSGGSMIFWVKSYNVTGKPPRFSVAEINIIPLGINIISIFATLVNSWVSDSLPGAARWPGMLFASVMAIIFPIALAATPVHPANIATRWALYYLTALSSTCAGITWTWVNETNRHDPEKRAYVSAMMNAFAYIFTAWVPIFTFPANLQPFIVTGNYITAGFGAAAAVTVLVIRHFYNRDLKTQSELKF</sequence>
<evidence type="ECO:0000256" key="4">
    <source>
        <dbReference type="ARBA" id="ARBA00022989"/>
    </source>
</evidence>
<keyword evidence="2" id="KW-0813">Transport</keyword>
<proteinExistence type="predicted"/>
<feature type="transmembrane region" description="Helical" evidence="7">
    <location>
        <begin position="408"/>
        <end position="427"/>
    </location>
</feature>
<name>A0ABQ9R9K2_9PEZI</name>
<organism evidence="9 10">
    <name type="scientific">Colletotrichum tamarilloi</name>
    <dbReference type="NCBI Taxonomy" id="1209934"/>
    <lineage>
        <taxon>Eukaryota</taxon>
        <taxon>Fungi</taxon>
        <taxon>Dikarya</taxon>
        <taxon>Ascomycota</taxon>
        <taxon>Pezizomycotina</taxon>
        <taxon>Sordariomycetes</taxon>
        <taxon>Hypocreomycetidae</taxon>
        <taxon>Glomerellales</taxon>
        <taxon>Glomerellaceae</taxon>
        <taxon>Colletotrichum</taxon>
        <taxon>Colletotrichum acutatum species complex</taxon>
    </lineage>
</organism>
<keyword evidence="3 7" id="KW-0812">Transmembrane</keyword>
<evidence type="ECO:0000256" key="3">
    <source>
        <dbReference type="ARBA" id="ARBA00022692"/>
    </source>
</evidence>
<evidence type="ECO:0000259" key="8">
    <source>
        <dbReference type="PROSITE" id="PS50850"/>
    </source>
</evidence>
<evidence type="ECO:0000256" key="1">
    <source>
        <dbReference type="ARBA" id="ARBA00004141"/>
    </source>
</evidence>
<accession>A0ABQ9R9K2</accession>
<keyword evidence="4 7" id="KW-1133">Transmembrane helix</keyword>
<feature type="transmembrane region" description="Helical" evidence="7">
    <location>
        <begin position="221"/>
        <end position="247"/>
    </location>
</feature>
<feature type="transmembrane region" description="Helical" evidence="7">
    <location>
        <begin position="293"/>
        <end position="313"/>
    </location>
</feature>
<evidence type="ECO:0000256" key="7">
    <source>
        <dbReference type="SAM" id="Phobius"/>
    </source>
</evidence>
<dbReference type="SUPFAM" id="SSF103473">
    <property type="entry name" value="MFS general substrate transporter"/>
    <property type="match status" value="1"/>
</dbReference>
<evidence type="ECO:0000313" key="9">
    <source>
        <dbReference type="EMBL" id="KAK1498640.1"/>
    </source>
</evidence>